<dbReference type="EMBL" id="JAJSOF020000027">
    <property type="protein sequence ID" value="KAJ4432995.1"/>
    <property type="molecule type" value="Genomic_DNA"/>
</dbReference>
<proteinExistence type="predicted"/>
<name>A0ABQ8SGT1_PERAM</name>
<keyword evidence="2" id="KW-1185">Reference proteome</keyword>
<protein>
    <submittedName>
        <fullName evidence="1">Uncharacterized protein</fullName>
    </submittedName>
</protein>
<evidence type="ECO:0000313" key="1">
    <source>
        <dbReference type="EMBL" id="KAJ4432995.1"/>
    </source>
</evidence>
<organism evidence="1 2">
    <name type="scientific">Periplaneta americana</name>
    <name type="common">American cockroach</name>
    <name type="synonym">Blatta americana</name>
    <dbReference type="NCBI Taxonomy" id="6978"/>
    <lineage>
        <taxon>Eukaryota</taxon>
        <taxon>Metazoa</taxon>
        <taxon>Ecdysozoa</taxon>
        <taxon>Arthropoda</taxon>
        <taxon>Hexapoda</taxon>
        <taxon>Insecta</taxon>
        <taxon>Pterygota</taxon>
        <taxon>Neoptera</taxon>
        <taxon>Polyneoptera</taxon>
        <taxon>Dictyoptera</taxon>
        <taxon>Blattodea</taxon>
        <taxon>Blattoidea</taxon>
        <taxon>Blattidae</taxon>
        <taxon>Blattinae</taxon>
        <taxon>Periplaneta</taxon>
    </lineage>
</organism>
<evidence type="ECO:0000313" key="2">
    <source>
        <dbReference type="Proteomes" id="UP001148838"/>
    </source>
</evidence>
<sequence>MRQTRHGRYPATETSNVRRRMMVEKVGAVLELEAFVVVNYTYQQRKKELTRQFVGVVTEVGARDWK</sequence>
<gene>
    <name evidence="1" type="ORF">ANN_15252</name>
</gene>
<comment type="caution">
    <text evidence="1">The sequence shown here is derived from an EMBL/GenBank/DDBJ whole genome shotgun (WGS) entry which is preliminary data.</text>
</comment>
<accession>A0ABQ8SGT1</accession>
<reference evidence="1 2" key="1">
    <citation type="journal article" date="2022" name="Allergy">
        <title>Genome assembly and annotation of Periplaneta americana reveal a comprehensive cockroach allergen profile.</title>
        <authorList>
            <person name="Wang L."/>
            <person name="Xiong Q."/>
            <person name="Saelim N."/>
            <person name="Wang L."/>
            <person name="Nong W."/>
            <person name="Wan A.T."/>
            <person name="Shi M."/>
            <person name="Liu X."/>
            <person name="Cao Q."/>
            <person name="Hui J.H.L."/>
            <person name="Sookrung N."/>
            <person name="Leung T.F."/>
            <person name="Tungtrongchitr A."/>
            <person name="Tsui S.K.W."/>
        </authorList>
    </citation>
    <scope>NUCLEOTIDE SEQUENCE [LARGE SCALE GENOMIC DNA]</scope>
    <source>
        <strain evidence="1">PWHHKU_190912</strain>
    </source>
</reference>
<dbReference type="Proteomes" id="UP001148838">
    <property type="component" value="Unassembled WGS sequence"/>
</dbReference>